<dbReference type="EMBL" id="JACHVC010000013">
    <property type="protein sequence ID" value="MBC2607956.1"/>
    <property type="molecule type" value="Genomic_DNA"/>
</dbReference>
<keyword evidence="3" id="KW-1185">Reference proteome</keyword>
<dbReference type="GO" id="GO:0009228">
    <property type="term" value="P:thiamine biosynthetic process"/>
    <property type="evidence" value="ECO:0007669"/>
    <property type="project" value="InterPro"/>
</dbReference>
<dbReference type="Gene3D" id="3.40.190.10">
    <property type="entry name" value="Periplasmic binding protein-like II"/>
    <property type="match status" value="2"/>
</dbReference>
<reference evidence="2 3" key="1">
    <citation type="submission" date="2020-07" db="EMBL/GenBank/DDBJ databases">
        <authorList>
            <person name="Feng X."/>
        </authorList>
    </citation>
    <scope>NUCLEOTIDE SEQUENCE [LARGE SCALE GENOMIC DNA]</scope>
    <source>
        <strain evidence="2 3">JCM23202</strain>
    </source>
</reference>
<comment type="caution">
    <text evidence="2">The sequence shown here is derived from an EMBL/GenBank/DDBJ whole genome shotgun (WGS) entry which is preliminary data.</text>
</comment>
<organism evidence="2 3">
    <name type="scientific">Pelagicoccus albus</name>
    <dbReference type="NCBI Taxonomy" id="415222"/>
    <lineage>
        <taxon>Bacteria</taxon>
        <taxon>Pseudomonadati</taxon>
        <taxon>Verrucomicrobiota</taxon>
        <taxon>Opitutia</taxon>
        <taxon>Puniceicoccales</taxon>
        <taxon>Pelagicoccaceae</taxon>
        <taxon>Pelagicoccus</taxon>
    </lineage>
</organism>
<dbReference type="InterPro" id="IPR027939">
    <property type="entry name" value="NMT1/THI5"/>
</dbReference>
<sequence length="325" mass="36444">MLPTKFGHFYYISLLLNLLILVGCREGPRSDAPLVLQTNWAPQPEDGGFFHASESGLFEEEGIDVEVRPASAGMNIYSHVAAGEADFGISVLAKLSVAINRGLPLVAVASYRPATLRVLLLHEDDPVQDFPDLNHRMVKARGEDLWLKYLQHEYKLEMRIVPHDFGLGQFLAQDDLIQQGLLTSEPYTLKERGVPVRILELSKAGWENPEVIFCRRDLLEQDPELVAKVVRASLKGWDEFLRGDAEETLAWLAKENPARSIESMRWARDELTKMYGESGVWTGDDFGKISPEKVERILSILKTLGAVGDSLSVEELVDFSIGERI</sequence>
<feature type="domain" description="SsuA/THI5-like" evidence="1">
    <location>
        <begin position="44"/>
        <end position="241"/>
    </location>
</feature>
<dbReference type="RefSeq" id="WP_185661818.1">
    <property type="nucleotide sequence ID" value="NZ_JACHVC010000013.1"/>
</dbReference>
<dbReference type="PANTHER" id="PTHR31528">
    <property type="entry name" value="4-AMINO-5-HYDROXYMETHYL-2-METHYLPYRIMIDINE PHOSPHATE SYNTHASE THI11-RELATED"/>
    <property type="match status" value="1"/>
</dbReference>
<proteinExistence type="predicted"/>
<dbReference type="Pfam" id="PF09084">
    <property type="entry name" value="NMT1"/>
    <property type="match status" value="1"/>
</dbReference>
<dbReference type="AlphaFoldDB" id="A0A7X1EA37"/>
<name>A0A7X1EA37_9BACT</name>
<evidence type="ECO:0000259" key="1">
    <source>
        <dbReference type="Pfam" id="PF09084"/>
    </source>
</evidence>
<dbReference type="PANTHER" id="PTHR31528:SF3">
    <property type="entry name" value="THIAMINE BIOSYNTHESIS PROTEIN HI_0357-RELATED"/>
    <property type="match status" value="1"/>
</dbReference>
<dbReference type="Proteomes" id="UP000526501">
    <property type="component" value="Unassembled WGS sequence"/>
</dbReference>
<dbReference type="SUPFAM" id="SSF53850">
    <property type="entry name" value="Periplasmic binding protein-like II"/>
    <property type="match status" value="1"/>
</dbReference>
<dbReference type="InterPro" id="IPR015168">
    <property type="entry name" value="SsuA/THI5"/>
</dbReference>
<gene>
    <name evidence="2" type="ORF">H5P27_18015</name>
</gene>
<protein>
    <submittedName>
        <fullName evidence="2">ABC transporter substrate-binding protein</fullName>
    </submittedName>
</protein>
<dbReference type="PROSITE" id="PS51257">
    <property type="entry name" value="PROKAR_LIPOPROTEIN"/>
    <property type="match status" value="1"/>
</dbReference>
<evidence type="ECO:0000313" key="3">
    <source>
        <dbReference type="Proteomes" id="UP000526501"/>
    </source>
</evidence>
<evidence type="ECO:0000313" key="2">
    <source>
        <dbReference type="EMBL" id="MBC2607956.1"/>
    </source>
</evidence>
<accession>A0A7X1EA37</accession>